<protein>
    <submittedName>
        <fullName evidence="2">Uncharacterized protein</fullName>
    </submittedName>
</protein>
<dbReference type="AlphaFoldDB" id="A0A7R9HET6"/>
<keyword evidence="1" id="KW-0812">Transmembrane</keyword>
<evidence type="ECO:0000256" key="1">
    <source>
        <dbReference type="SAM" id="Phobius"/>
    </source>
</evidence>
<reference evidence="2" key="1">
    <citation type="submission" date="2020-11" db="EMBL/GenBank/DDBJ databases">
        <authorList>
            <person name="Tran Van P."/>
        </authorList>
    </citation>
    <scope>NUCLEOTIDE SEQUENCE</scope>
</reference>
<name>A0A7R9HET6_TIMPO</name>
<sequence length="75" mass="8078">MASLVLTDSSQLTSDSQHLGADRAALFFFGPLLLFVYLSSPFLVRATLFQSGQSGKRCLPQGVDHLLKVIPPSVS</sequence>
<keyword evidence="1" id="KW-1133">Transmembrane helix</keyword>
<organism evidence="2">
    <name type="scientific">Timema poppense</name>
    <name type="common">Walking stick</name>
    <dbReference type="NCBI Taxonomy" id="170557"/>
    <lineage>
        <taxon>Eukaryota</taxon>
        <taxon>Metazoa</taxon>
        <taxon>Ecdysozoa</taxon>
        <taxon>Arthropoda</taxon>
        <taxon>Hexapoda</taxon>
        <taxon>Insecta</taxon>
        <taxon>Pterygota</taxon>
        <taxon>Neoptera</taxon>
        <taxon>Polyneoptera</taxon>
        <taxon>Phasmatodea</taxon>
        <taxon>Timematodea</taxon>
        <taxon>Timematoidea</taxon>
        <taxon>Timematidae</taxon>
        <taxon>Timema</taxon>
    </lineage>
</organism>
<dbReference type="EMBL" id="OD011745">
    <property type="protein sequence ID" value="CAD7416717.1"/>
    <property type="molecule type" value="Genomic_DNA"/>
</dbReference>
<evidence type="ECO:0000313" key="2">
    <source>
        <dbReference type="EMBL" id="CAD7416717.1"/>
    </source>
</evidence>
<feature type="transmembrane region" description="Helical" evidence="1">
    <location>
        <begin position="24"/>
        <end position="44"/>
    </location>
</feature>
<gene>
    <name evidence="2" type="ORF">TPSB3V08_LOCUS11250</name>
</gene>
<keyword evidence="1" id="KW-0472">Membrane</keyword>
<accession>A0A7R9HET6</accession>
<proteinExistence type="predicted"/>